<comment type="caution">
    <text evidence="10">The sequence shown here is derived from an EMBL/GenBank/DDBJ whole genome shotgun (WGS) entry which is preliminary data.</text>
</comment>
<keyword evidence="5" id="KW-0378">Hydrolase</keyword>
<dbReference type="InterPro" id="IPR029062">
    <property type="entry name" value="Class_I_gatase-like"/>
</dbReference>
<dbReference type="RefSeq" id="WP_132315057.1">
    <property type="nucleotide sequence ID" value="NZ_SMKR01000002.1"/>
</dbReference>
<dbReference type="EC" id="3.2.1.23" evidence="3"/>
<comment type="catalytic activity">
    <reaction evidence="1">
        <text>Hydrolysis of terminal non-reducing beta-D-galactose residues in beta-D-galactosides.</text>
        <dbReference type="EC" id="3.2.1.23"/>
    </reaction>
</comment>
<feature type="domain" description="Glycoside hydrolase family 42 N-terminal" evidence="8">
    <location>
        <begin position="12"/>
        <end position="393"/>
    </location>
</feature>
<dbReference type="Gene3D" id="3.40.50.880">
    <property type="match status" value="1"/>
</dbReference>
<evidence type="ECO:0000256" key="2">
    <source>
        <dbReference type="ARBA" id="ARBA00005940"/>
    </source>
</evidence>
<dbReference type="InterPro" id="IPR013529">
    <property type="entry name" value="Glyco_hydro_42_N"/>
</dbReference>
<comment type="similarity">
    <text evidence="2">Belongs to the glycosyl hydrolase 42 family.</text>
</comment>
<dbReference type="GO" id="GO:0005975">
    <property type="term" value="P:carbohydrate metabolic process"/>
    <property type="evidence" value="ECO:0007669"/>
    <property type="project" value="InterPro"/>
</dbReference>
<feature type="domain" description="Beta-galactosidase trimerisation" evidence="9">
    <location>
        <begin position="407"/>
        <end position="614"/>
    </location>
</feature>
<evidence type="ECO:0000259" key="8">
    <source>
        <dbReference type="Pfam" id="PF02449"/>
    </source>
</evidence>
<dbReference type="InterPro" id="IPR017853">
    <property type="entry name" value="GH"/>
</dbReference>
<dbReference type="Gene3D" id="3.20.20.80">
    <property type="entry name" value="Glycosidases"/>
    <property type="match status" value="1"/>
</dbReference>
<dbReference type="EMBL" id="SMKR01000002">
    <property type="protein sequence ID" value="TDD30585.1"/>
    <property type="molecule type" value="Genomic_DNA"/>
</dbReference>
<dbReference type="CDD" id="cd03143">
    <property type="entry name" value="A4_beta-galactosidase_middle_domain"/>
    <property type="match status" value="1"/>
</dbReference>
<keyword evidence="7" id="KW-0326">Glycosidase</keyword>
<evidence type="ECO:0000313" key="10">
    <source>
        <dbReference type="EMBL" id="TDD30585.1"/>
    </source>
</evidence>
<dbReference type="Pfam" id="PF08532">
    <property type="entry name" value="Glyco_hydro_42M"/>
    <property type="match status" value="1"/>
</dbReference>
<dbReference type="PANTHER" id="PTHR36447:SF2">
    <property type="entry name" value="BETA-GALACTOSIDASE YESZ"/>
    <property type="match status" value="1"/>
</dbReference>
<evidence type="ECO:0000313" key="11">
    <source>
        <dbReference type="Proteomes" id="UP000295172"/>
    </source>
</evidence>
<dbReference type="Proteomes" id="UP000295172">
    <property type="component" value="Unassembled WGS sequence"/>
</dbReference>
<keyword evidence="11" id="KW-1185">Reference proteome</keyword>
<evidence type="ECO:0000256" key="1">
    <source>
        <dbReference type="ARBA" id="ARBA00001412"/>
    </source>
</evidence>
<dbReference type="PANTHER" id="PTHR36447">
    <property type="entry name" value="BETA-GALACTOSIDASE GANA"/>
    <property type="match status" value="1"/>
</dbReference>
<dbReference type="InterPro" id="IPR013738">
    <property type="entry name" value="Beta_galactosidase_Trimer"/>
</dbReference>
<dbReference type="GO" id="GO:0004565">
    <property type="term" value="F:beta-galactosidase activity"/>
    <property type="evidence" value="ECO:0007669"/>
    <property type="project" value="UniProtKB-EC"/>
</dbReference>
<evidence type="ECO:0000256" key="5">
    <source>
        <dbReference type="ARBA" id="ARBA00022801"/>
    </source>
</evidence>
<reference evidence="10 11" key="1">
    <citation type="submission" date="2019-02" db="EMBL/GenBank/DDBJ databases">
        <title>Draft genome sequences of novel Actinobacteria.</title>
        <authorList>
            <person name="Sahin N."/>
            <person name="Ay H."/>
            <person name="Saygin H."/>
        </authorList>
    </citation>
    <scope>NUCLEOTIDE SEQUENCE [LARGE SCALE GENOMIC DNA]</scope>
    <source>
        <strain evidence="10 11">16K104</strain>
    </source>
</reference>
<dbReference type="GO" id="GO:0009341">
    <property type="term" value="C:beta-galactosidase complex"/>
    <property type="evidence" value="ECO:0007669"/>
    <property type="project" value="InterPro"/>
</dbReference>
<keyword evidence="4" id="KW-0479">Metal-binding</keyword>
<keyword evidence="6" id="KW-0862">Zinc</keyword>
<evidence type="ECO:0000256" key="7">
    <source>
        <dbReference type="ARBA" id="ARBA00023295"/>
    </source>
</evidence>
<proteinExistence type="inferred from homology"/>
<dbReference type="GO" id="GO:0046872">
    <property type="term" value="F:metal ion binding"/>
    <property type="evidence" value="ECO:0007669"/>
    <property type="project" value="UniProtKB-KW"/>
</dbReference>
<dbReference type="InterPro" id="IPR003476">
    <property type="entry name" value="Glyco_hydro_42"/>
</dbReference>
<evidence type="ECO:0000259" key="9">
    <source>
        <dbReference type="Pfam" id="PF08532"/>
    </source>
</evidence>
<protein>
    <recommendedName>
        <fullName evidence="3">beta-galactosidase</fullName>
        <ecNumber evidence="3">3.2.1.23</ecNumber>
    </recommendedName>
</protein>
<dbReference type="AlphaFoldDB" id="A0A4R4XIC0"/>
<dbReference type="SUPFAM" id="SSF51445">
    <property type="entry name" value="(Trans)glycosidases"/>
    <property type="match status" value="1"/>
</dbReference>
<sequence length="673" mass="73995">MLPPRVVLGTAYYPEYLPRDVPDRVAIDLDLMVAAGITAIRAGESVWSTWEPRDGVFDLDWIRPVLDGAAARGIGVVLGTPTYAVPPWLQRAHPEIAAERRTGEPVPWGVRQEVDYHQAAFQFHAERVVRRIVERHRDHPAVIGYQVDNEPGLLLPHNESTFQAFVARLRKEYGDVGTLNEAWGLTYWSHRLSDWSELWRPDGNSTPSYHLAWRRFQAERTTDFIGWQADLVRELRRPEQFVTTCLAYDRAAVADVPLSATLDVAAGNLYVHVQEGLQRPPRPSRFEPGWIGRGVADLYLAADRVYGSRGEPFLITETNATSIGGSHLNQPPYDGQLRQLAWAMVSRGARMVQYWHWHSIHHGAETFWGGILGHGLEPGRVYDEIAAIGAEFAEAGASVTDLRPDVDVAIVWSTESDWALQFQPPLAHPGGVPDKSSYRTIVTAFHTGVLDAGLRPGVVPVEHLGNDPAALLSRYPALVVPALYIASDAVLELLVGYAQAGGHLVIGPRTGYADPEARARAEVAPGRLRSAAGVHYLEYENLLDPQPVTGLDGHATRWAERLIVDDAEVLASFEHPGGGSRPVVTTKAFGDGRVTVVATVPDASLARAVYSRVGSPIWNGLPESVTALSAVNPAGERLWFVHNWSGSPVSACVADRRLELGPRDVRVVREERA</sequence>
<accession>A0A4R4XIC0</accession>
<evidence type="ECO:0000256" key="6">
    <source>
        <dbReference type="ARBA" id="ARBA00022833"/>
    </source>
</evidence>
<organism evidence="10 11">
    <name type="scientific">Kribbella turkmenica</name>
    <dbReference type="NCBI Taxonomy" id="2530375"/>
    <lineage>
        <taxon>Bacteria</taxon>
        <taxon>Bacillati</taxon>
        <taxon>Actinomycetota</taxon>
        <taxon>Actinomycetes</taxon>
        <taxon>Propionibacteriales</taxon>
        <taxon>Kribbellaceae</taxon>
        <taxon>Kribbella</taxon>
    </lineage>
</organism>
<dbReference type="Pfam" id="PF02449">
    <property type="entry name" value="Glyco_hydro_42"/>
    <property type="match status" value="1"/>
</dbReference>
<evidence type="ECO:0000256" key="3">
    <source>
        <dbReference type="ARBA" id="ARBA00012756"/>
    </source>
</evidence>
<name>A0A4R4XIC0_9ACTN</name>
<gene>
    <name evidence="10" type="ORF">E1218_00620</name>
</gene>
<dbReference type="OrthoDB" id="9800974at2"/>
<evidence type="ECO:0000256" key="4">
    <source>
        <dbReference type="ARBA" id="ARBA00022723"/>
    </source>
</evidence>
<dbReference type="SUPFAM" id="SSF52317">
    <property type="entry name" value="Class I glutamine amidotransferase-like"/>
    <property type="match status" value="1"/>
</dbReference>